<dbReference type="PANTHER" id="PTHR12800:SF4">
    <property type="entry name" value="HSP90 CO-CHAPERONE CDC37"/>
    <property type="match status" value="1"/>
</dbReference>
<dbReference type="RefSeq" id="XP_031867317.1">
    <property type="nucleotide sequence ID" value="XM_032016086.1"/>
</dbReference>
<dbReference type="InterPro" id="IPR004918">
    <property type="entry name" value="Cdc37"/>
</dbReference>
<dbReference type="SMART" id="SM01070">
    <property type="entry name" value="CDC37_M"/>
    <property type="match status" value="1"/>
</dbReference>
<comment type="similarity">
    <text evidence="2">Belongs to the CDC37 family.</text>
</comment>
<evidence type="ECO:0000259" key="9">
    <source>
        <dbReference type="SMART" id="SM01071"/>
    </source>
</evidence>
<proteinExistence type="inferred from homology"/>
<sequence length="579" mass="64488">MWVPAKFRSKVLAEPVRRPQLIEHSSDKNKNKNLETRPQQHPILSAQQHSISQELHGKKPAVFKMPVDYSKWDALELSDDSDVEVHPNVDKRSFIRAKQNQIHQQRFERKNKIETYKYERVVNDGLLKRINALLAALESHSADADKRSPDELMFMAIMETAGDSPNEAPPPPPAGVHTQEKEQPTYSKMMAALVDQVKAKVDEDKPENRFAAYVEDVKSHKAKVEDLQRQLLEELDSLEKEEGRKITSENIHTGFDSSHVTKGKAEDKSTGEAKKSTQKAQTVEVLNPQALGKPLLTKKSDGQQSSGADADADEPMGGDDDDEDEVEASELGKKFASIKAGDYRTCLEFISQHPEVVAEKETDGLLVLAFNSAIDGAYELARQCVHQALLLQYCRALGRDGVRMFFKRITTPGHQAQKVFFDDVNSTFARIKSRAKEIEKQRAQEEAEGTGGVEQIQLHAVDPNTTINIQIPPENSSDPAEIKAKELFNAFPPGLQRALESGSLDEVNKVLGKMSVEEAEEIVAQLSEGGMLSVEEQIIDATTEEGQKALKEFEEQEKAAQQEQAAEQAALSKYSDDPE</sequence>
<accession>A0A370TGM0</accession>
<feature type="region of interest" description="Disordered" evidence="6">
    <location>
        <begin position="239"/>
        <end position="328"/>
    </location>
</feature>
<name>A0A370TGM0_9HELO</name>
<keyword evidence="3" id="KW-0963">Cytoplasm</keyword>
<feature type="domain" description="Cdc37 C-terminal" evidence="7">
    <location>
        <begin position="469"/>
        <end position="571"/>
    </location>
</feature>
<evidence type="ECO:0000256" key="2">
    <source>
        <dbReference type="ARBA" id="ARBA00006222"/>
    </source>
</evidence>
<dbReference type="Gene3D" id="1.20.58.610">
    <property type="entry name" value="Cdc37, Hsp90 binding domain"/>
    <property type="match status" value="1"/>
</dbReference>
<feature type="compositionally biased region" description="Polar residues" evidence="6">
    <location>
        <begin position="248"/>
        <end position="260"/>
    </location>
</feature>
<comment type="subcellular location">
    <subcellularLocation>
        <location evidence="1">Cytoplasm</location>
    </subcellularLocation>
</comment>
<evidence type="ECO:0000256" key="1">
    <source>
        <dbReference type="ARBA" id="ARBA00004496"/>
    </source>
</evidence>
<feature type="region of interest" description="Disordered" evidence="6">
    <location>
        <begin position="554"/>
        <end position="579"/>
    </location>
</feature>
<dbReference type="GO" id="GO:0051082">
    <property type="term" value="F:unfolded protein binding"/>
    <property type="evidence" value="ECO:0007669"/>
    <property type="project" value="TreeGrafter"/>
</dbReference>
<comment type="caution">
    <text evidence="10">The sequence shown here is derived from an EMBL/GenBank/DDBJ whole genome shotgun (WGS) entry which is preliminary data.</text>
</comment>
<keyword evidence="11" id="KW-1185">Reference proteome</keyword>
<evidence type="ECO:0000256" key="3">
    <source>
        <dbReference type="ARBA" id="ARBA00022490"/>
    </source>
</evidence>
<gene>
    <name evidence="10" type="ORF">BP5553_07463</name>
</gene>
<dbReference type="Pfam" id="PF03234">
    <property type="entry name" value="CDC37_N"/>
    <property type="match status" value="1"/>
</dbReference>
<feature type="region of interest" description="Disordered" evidence="6">
    <location>
        <begin position="16"/>
        <end position="35"/>
    </location>
</feature>
<dbReference type="InterPro" id="IPR038189">
    <property type="entry name" value="Cdc37_Hsp90-bd_sf"/>
</dbReference>
<evidence type="ECO:0000256" key="6">
    <source>
        <dbReference type="SAM" id="MobiDB-lite"/>
    </source>
</evidence>
<evidence type="ECO:0000313" key="10">
    <source>
        <dbReference type="EMBL" id="RDL34335.1"/>
    </source>
</evidence>
<dbReference type="InterPro" id="IPR013874">
    <property type="entry name" value="Cdc37_Hsp90-bd"/>
</dbReference>
<dbReference type="FunFam" id="1.20.58.610:FF:000002">
    <property type="entry name" value="Hsp90 co-chaperone Cdc37, putative"/>
    <property type="match status" value="1"/>
</dbReference>
<organism evidence="10 11">
    <name type="scientific">Venustampulla echinocandica</name>
    <dbReference type="NCBI Taxonomy" id="2656787"/>
    <lineage>
        <taxon>Eukaryota</taxon>
        <taxon>Fungi</taxon>
        <taxon>Dikarya</taxon>
        <taxon>Ascomycota</taxon>
        <taxon>Pezizomycotina</taxon>
        <taxon>Leotiomycetes</taxon>
        <taxon>Helotiales</taxon>
        <taxon>Pleuroascaceae</taxon>
        <taxon>Venustampulla</taxon>
    </lineage>
</organism>
<reference evidence="10 11" key="1">
    <citation type="journal article" date="2018" name="IMA Fungus">
        <title>IMA Genome-F 9: Draft genome sequence of Annulohypoxylon stygium, Aspergillus mulundensis, Berkeleyomyces basicola (syn. Thielaviopsis basicola), Ceratocystis smalleyi, two Cercospora beticola strains, Coleophoma cylindrospora, Fusarium fracticaudum, Phialophora cf. hyalina, and Morchella septimelata.</title>
        <authorList>
            <person name="Wingfield B.D."/>
            <person name="Bills G.F."/>
            <person name="Dong Y."/>
            <person name="Huang W."/>
            <person name="Nel W.J."/>
            <person name="Swalarsk-Parry B.S."/>
            <person name="Vaghefi N."/>
            <person name="Wilken P.M."/>
            <person name="An Z."/>
            <person name="de Beer Z.W."/>
            <person name="De Vos L."/>
            <person name="Chen L."/>
            <person name="Duong T.A."/>
            <person name="Gao Y."/>
            <person name="Hammerbacher A."/>
            <person name="Kikkert J.R."/>
            <person name="Li Y."/>
            <person name="Li H."/>
            <person name="Li K."/>
            <person name="Li Q."/>
            <person name="Liu X."/>
            <person name="Ma X."/>
            <person name="Naidoo K."/>
            <person name="Pethybridge S.J."/>
            <person name="Sun J."/>
            <person name="Steenkamp E.T."/>
            <person name="van der Nest M.A."/>
            <person name="van Wyk S."/>
            <person name="Wingfield M.J."/>
            <person name="Xiong C."/>
            <person name="Yue Q."/>
            <person name="Zhang X."/>
        </authorList>
    </citation>
    <scope>NUCLEOTIDE SEQUENCE [LARGE SCALE GENOMIC DNA]</scope>
    <source>
        <strain evidence="10 11">BP 5553</strain>
    </source>
</reference>
<feature type="compositionally biased region" description="Basic and acidic residues" evidence="6">
    <location>
        <begin position="263"/>
        <end position="275"/>
    </location>
</feature>
<dbReference type="SMART" id="SM01069">
    <property type="entry name" value="CDC37_C"/>
    <property type="match status" value="1"/>
</dbReference>
<dbReference type="GO" id="GO:0051087">
    <property type="term" value="F:protein-folding chaperone binding"/>
    <property type="evidence" value="ECO:0007669"/>
    <property type="project" value="TreeGrafter"/>
</dbReference>
<dbReference type="PANTHER" id="PTHR12800">
    <property type="entry name" value="CDC37-RELATED"/>
    <property type="match status" value="1"/>
</dbReference>
<dbReference type="Proteomes" id="UP000254866">
    <property type="component" value="Unassembled WGS sequence"/>
</dbReference>
<keyword evidence="4" id="KW-0143">Chaperone</keyword>
<feature type="compositionally biased region" description="Acidic residues" evidence="6">
    <location>
        <begin position="310"/>
        <end position="328"/>
    </location>
</feature>
<evidence type="ECO:0000313" key="11">
    <source>
        <dbReference type="Proteomes" id="UP000254866"/>
    </source>
</evidence>
<protein>
    <recommendedName>
        <fullName evidence="5">Hsp90 chaperone protein kinase-targeting subunit</fullName>
    </recommendedName>
</protein>
<dbReference type="EMBL" id="NPIC01000007">
    <property type="protein sequence ID" value="RDL34335.1"/>
    <property type="molecule type" value="Genomic_DNA"/>
</dbReference>
<dbReference type="STRING" id="2656787.A0A370TGM0"/>
<dbReference type="Pfam" id="PF08564">
    <property type="entry name" value="CDC37_C"/>
    <property type="match status" value="1"/>
</dbReference>
<dbReference type="GeneID" id="43600312"/>
<dbReference type="GO" id="GO:0031072">
    <property type="term" value="F:heat shock protein binding"/>
    <property type="evidence" value="ECO:0007669"/>
    <property type="project" value="TreeGrafter"/>
</dbReference>
<dbReference type="AlphaFoldDB" id="A0A370TGM0"/>
<dbReference type="GO" id="GO:0006457">
    <property type="term" value="P:protein folding"/>
    <property type="evidence" value="ECO:0007669"/>
    <property type="project" value="TreeGrafter"/>
</dbReference>
<dbReference type="SUPFAM" id="SSF101391">
    <property type="entry name" value="Hsp90 co-chaperone CDC37"/>
    <property type="match status" value="1"/>
</dbReference>
<feature type="region of interest" description="Disordered" evidence="6">
    <location>
        <begin position="161"/>
        <end position="183"/>
    </location>
</feature>
<evidence type="ECO:0000259" key="7">
    <source>
        <dbReference type="SMART" id="SM01069"/>
    </source>
</evidence>
<evidence type="ECO:0000259" key="8">
    <source>
        <dbReference type="SMART" id="SM01070"/>
    </source>
</evidence>
<feature type="compositionally biased region" description="Low complexity" evidence="6">
    <location>
        <begin position="561"/>
        <end position="570"/>
    </location>
</feature>
<feature type="domain" description="Cdc37 Hsp90 binding" evidence="8">
    <location>
        <begin position="287"/>
        <end position="449"/>
    </location>
</feature>
<evidence type="ECO:0000256" key="4">
    <source>
        <dbReference type="ARBA" id="ARBA00023186"/>
    </source>
</evidence>
<dbReference type="InterPro" id="IPR013873">
    <property type="entry name" value="Cdc37_C"/>
</dbReference>
<evidence type="ECO:0000256" key="5">
    <source>
        <dbReference type="ARBA" id="ARBA00031396"/>
    </source>
</evidence>
<dbReference type="GO" id="GO:0019901">
    <property type="term" value="F:protein kinase binding"/>
    <property type="evidence" value="ECO:0007669"/>
    <property type="project" value="InterPro"/>
</dbReference>
<dbReference type="GO" id="GO:0050821">
    <property type="term" value="P:protein stabilization"/>
    <property type="evidence" value="ECO:0007669"/>
    <property type="project" value="TreeGrafter"/>
</dbReference>
<dbReference type="OrthoDB" id="440202at2759"/>
<dbReference type="Pfam" id="PF08565">
    <property type="entry name" value="CDC37_M"/>
    <property type="match status" value="1"/>
</dbReference>
<dbReference type="InterPro" id="IPR013855">
    <property type="entry name" value="Cdc37_N_dom"/>
</dbReference>
<dbReference type="SMART" id="SM01071">
    <property type="entry name" value="CDC37_N"/>
    <property type="match status" value="1"/>
</dbReference>
<dbReference type="GO" id="GO:0005737">
    <property type="term" value="C:cytoplasm"/>
    <property type="evidence" value="ECO:0007669"/>
    <property type="project" value="UniProtKB-SubCell"/>
</dbReference>
<feature type="domain" description="Cdc37 N-terminal" evidence="9">
    <location>
        <begin position="66"/>
        <end position="258"/>
    </location>
</feature>